<sequence length="153" mass="16401">MILWLTTFAVSIASALLPFLPMEVYIVGAAATSPSVPAAIGLGIAAGAGATVGKIIWYEAARRGIDSKWAQKKLANPKVKAGYEKWIERMRGRPFYAAAIMFVAASAGLPPLLVMAAVGGLLKMPMWVFVPTVFVGRTIRFSFLFLGVDFAIH</sequence>
<feature type="transmembrane region" description="Helical" evidence="1">
    <location>
        <begin position="39"/>
        <end position="58"/>
    </location>
</feature>
<keyword evidence="1" id="KW-0812">Transmembrane</keyword>
<evidence type="ECO:0000313" key="3">
    <source>
        <dbReference type="Proteomes" id="UP000245507"/>
    </source>
</evidence>
<keyword evidence="3" id="KW-1185">Reference proteome</keyword>
<keyword evidence="1" id="KW-1133">Transmembrane helix</keyword>
<accession>A0A316THB1</accession>
<evidence type="ECO:0000256" key="1">
    <source>
        <dbReference type="SAM" id="Phobius"/>
    </source>
</evidence>
<protein>
    <recommendedName>
        <fullName evidence="4">VTT domain-containing protein</fullName>
    </recommendedName>
</protein>
<dbReference type="AlphaFoldDB" id="A0A316THB1"/>
<dbReference type="EMBL" id="QGDD01000008">
    <property type="protein sequence ID" value="PWN01712.1"/>
    <property type="molecule type" value="Genomic_DNA"/>
</dbReference>
<feature type="transmembrane region" description="Helical" evidence="1">
    <location>
        <begin position="128"/>
        <end position="152"/>
    </location>
</feature>
<keyword evidence="1" id="KW-0472">Membrane</keyword>
<dbReference type="Proteomes" id="UP000245507">
    <property type="component" value="Unassembled WGS sequence"/>
</dbReference>
<organism evidence="2 3">
    <name type="scientific">Nocardioides silvaticus</name>
    <dbReference type="NCBI Taxonomy" id="2201891"/>
    <lineage>
        <taxon>Bacteria</taxon>
        <taxon>Bacillati</taxon>
        <taxon>Actinomycetota</taxon>
        <taxon>Actinomycetes</taxon>
        <taxon>Propionibacteriales</taxon>
        <taxon>Nocardioidaceae</taxon>
        <taxon>Nocardioides</taxon>
    </lineage>
</organism>
<dbReference type="RefSeq" id="WP_109695910.1">
    <property type="nucleotide sequence ID" value="NZ_QGDD01000008.1"/>
</dbReference>
<proteinExistence type="predicted"/>
<reference evidence="2 3" key="1">
    <citation type="submission" date="2018-05" db="EMBL/GenBank/DDBJ databases">
        <title>Nocardioides silvaticus genome.</title>
        <authorList>
            <person name="Li C."/>
            <person name="Wang G."/>
        </authorList>
    </citation>
    <scope>NUCLEOTIDE SEQUENCE [LARGE SCALE GENOMIC DNA]</scope>
    <source>
        <strain evidence="2 3">CCTCC AB 2018079</strain>
    </source>
</reference>
<name>A0A316THB1_9ACTN</name>
<comment type="caution">
    <text evidence="2">The sequence shown here is derived from an EMBL/GenBank/DDBJ whole genome shotgun (WGS) entry which is preliminary data.</text>
</comment>
<evidence type="ECO:0000313" key="2">
    <source>
        <dbReference type="EMBL" id="PWN01712.1"/>
    </source>
</evidence>
<feature type="transmembrane region" description="Helical" evidence="1">
    <location>
        <begin position="95"/>
        <end position="122"/>
    </location>
</feature>
<evidence type="ECO:0008006" key="4">
    <source>
        <dbReference type="Google" id="ProtNLM"/>
    </source>
</evidence>
<gene>
    <name evidence="2" type="ORF">DJ010_16895</name>
</gene>
<dbReference type="OrthoDB" id="3700600at2"/>